<comment type="caution">
    <text evidence="1">The sequence shown here is derived from an EMBL/GenBank/DDBJ whole genome shotgun (WGS) entry which is preliminary data.</text>
</comment>
<keyword evidence="2" id="KW-1185">Reference proteome</keyword>
<evidence type="ECO:0000313" key="1">
    <source>
        <dbReference type="EMBL" id="KAK7150768.1"/>
    </source>
</evidence>
<organism evidence="1 2">
    <name type="scientific">Phoxinus phoxinus</name>
    <name type="common">Eurasian minnow</name>
    <dbReference type="NCBI Taxonomy" id="58324"/>
    <lineage>
        <taxon>Eukaryota</taxon>
        <taxon>Metazoa</taxon>
        <taxon>Chordata</taxon>
        <taxon>Craniata</taxon>
        <taxon>Vertebrata</taxon>
        <taxon>Euteleostomi</taxon>
        <taxon>Actinopterygii</taxon>
        <taxon>Neopterygii</taxon>
        <taxon>Teleostei</taxon>
        <taxon>Ostariophysi</taxon>
        <taxon>Cypriniformes</taxon>
        <taxon>Leuciscidae</taxon>
        <taxon>Phoxininae</taxon>
        <taxon>Phoxinus</taxon>
    </lineage>
</organism>
<dbReference type="AlphaFoldDB" id="A0AAN9H3S8"/>
<proteinExistence type="predicted"/>
<reference evidence="1 2" key="1">
    <citation type="submission" date="2024-02" db="EMBL/GenBank/DDBJ databases">
        <title>Chromosome-level genome assembly of the Eurasian Minnow (Phoxinus phoxinus).</title>
        <authorList>
            <person name="Oriowo T.O."/>
            <person name="Martin S."/>
            <person name="Stange M."/>
            <person name="Chrysostomakis Y."/>
            <person name="Brown T."/>
            <person name="Winkler S."/>
            <person name="Kukowka S."/>
            <person name="Myers E.W."/>
            <person name="Bohne A."/>
        </authorList>
    </citation>
    <scope>NUCLEOTIDE SEQUENCE [LARGE SCALE GENOMIC DNA]</scope>
    <source>
        <strain evidence="1">ZFMK-TIS-60720</strain>
        <tissue evidence="1">Whole Organism</tissue>
    </source>
</reference>
<gene>
    <name evidence="1" type="ORF">R3I93_011890</name>
</gene>
<dbReference type="EMBL" id="JAYKXH010000012">
    <property type="protein sequence ID" value="KAK7150768.1"/>
    <property type="molecule type" value="Genomic_DNA"/>
</dbReference>
<dbReference type="Proteomes" id="UP001364617">
    <property type="component" value="Unassembled WGS sequence"/>
</dbReference>
<name>A0AAN9H3S8_9TELE</name>
<sequence length="177" mass="20491">MVLDTPVRLVHLDHQVQQDTPHLVNLEAQVHLENQVHLDIQARRDTQGLQDLKVQEECQDHLEALDLLAFLLLESLDHTVFQDQWAHVEKLALRVILEFLDCQARKENLAMVFQEDLVAQVQWALRVLLVSPVSLELENQDQVDFLESLESQECQVGMGHQVLWAYQAQRVIQGHLE</sequence>
<accession>A0AAN9H3S8</accession>
<evidence type="ECO:0000313" key="2">
    <source>
        <dbReference type="Proteomes" id="UP001364617"/>
    </source>
</evidence>
<protein>
    <submittedName>
        <fullName evidence="1">Uncharacterized protein</fullName>
    </submittedName>
</protein>